<sequence>MMPASAPLANDFGEAGLASSSNEHSARVASHPLTANDSIAESSETRRTPAIWMLPRRAALPSILVALVATTSVFCSGGKDHMALRSVIFLACFAVVLECAAESSLFVAPALCVVGSCLMLVIAIHVVCLESPAGLTKLANGLLENPLLMTIRVTGLGFWLGWQSSERISSRMRLSTQVIFEGSRLMCWVKLSLHSYDIFVFGQYLRHCLLPYLAAYSLGTGARHISTMHASPLRRYMQYLPLGQSESEWRDNPVRAALSATLRWLQCNVAAEEGERRAADEGERRAASGMVVAACILFAELCAWRILTMIFPSSLTPSIHFLVGPHF</sequence>
<reference evidence="2" key="1">
    <citation type="submission" date="2021-01" db="EMBL/GenBank/DDBJ databases">
        <authorList>
            <person name="Corre E."/>
            <person name="Pelletier E."/>
            <person name="Niang G."/>
            <person name="Scheremetjew M."/>
            <person name="Finn R."/>
            <person name="Kale V."/>
            <person name="Holt S."/>
            <person name="Cochrane G."/>
            <person name="Meng A."/>
            <person name="Brown T."/>
            <person name="Cohen L."/>
        </authorList>
    </citation>
    <scope>NUCLEOTIDE SEQUENCE</scope>
    <source>
        <strain evidence="2">RCC1130</strain>
    </source>
</reference>
<keyword evidence="1" id="KW-1133">Transmembrane helix</keyword>
<protein>
    <submittedName>
        <fullName evidence="2">Uncharacterized protein</fullName>
    </submittedName>
</protein>
<gene>
    <name evidence="2" type="ORF">CLEP1334_LOCUS29480</name>
</gene>
<feature type="transmembrane region" description="Helical" evidence="1">
    <location>
        <begin position="107"/>
        <end position="127"/>
    </location>
</feature>
<feature type="transmembrane region" description="Helical" evidence="1">
    <location>
        <begin position="82"/>
        <end position="100"/>
    </location>
</feature>
<dbReference type="AlphaFoldDB" id="A0A7S0P7G2"/>
<name>A0A7S0P7G2_9EUKA</name>
<evidence type="ECO:0000313" key="2">
    <source>
        <dbReference type="EMBL" id="CAD8554189.1"/>
    </source>
</evidence>
<feature type="transmembrane region" description="Helical" evidence="1">
    <location>
        <begin position="58"/>
        <end position="76"/>
    </location>
</feature>
<keyword evidence="1" id="KW-0812">Transmembrane</keyword>
<organism evidence="2">
    <name type="scientific">Calcidiscus leptoporus</name>
    <dbReference type="NCBI Taxonomy" id="127549"/>
    <lineage>
        <taxon>Eukaryota</taxon>
        <taxon>Haptista</taxon>
        <taxon>Haptophyta</taxon>
        <taxon>Prymnesiophyceae</taxon>
        <taxon>Coccolithales</taxon>
        <taxon>Calcidiscaceae</taxon>
        <taxon>Calcidiscus</taxon>
    </lineage>
</organism>
<proteinExistence type="predicted"/>
<feature type="transmembrane region" description="Helical" evidence="1">
    <location>
        <begin position="286"/>
        <end position="307"/>
    </location>
</feature>
<dbReference type="EMBL" id="HBER01059005">
    <property type="protein sequence ID" value="CAD8554189.1"/>
    <property type="molecule type" value="Transcribed_RNA"/>
</dbReference>
<evidence type="ECO:0000256" key="1">
    <source>
        <dbReference type="SAM" id="Phobius"/>
    </source>
</evidence>
<keyword evidence="1" id="KW-0472">Membrane</keyword>
<accession>A0A7S0P7G2</accession>